<keyword evidence="3" id="KW-0813">Transport</keyword>
<keyword evidence="4" id="KW-1003">Cell membrane</keyword>
<dbReference type="SUPFAM" id="SSF52540">
    <property type="entry name" value="P-loop containing nucleoside triphosphate hydrolases"/>
    <property type="match status" value="1"/>
</dbReference>
<proteinExistence type="inferred from homology"/>
<dbReference type="EMBL" id="JBHMAF010000193">
    <property type="protein sequence ID" value="MFB9761403.1"/>
    <property type="molecule type" value="Genomic_DNA"/>
</dbReference>
<evidence type="ECO:0000256" key="7">
    <source>
        <dbReference type="ARBA" id="ARBA00022840"/>
    </source>
</evidence>
<keyword evidence="6" id="KW-0547">Nucleotide-binding</keyword>
<dbReference type="CDD" id="cd03257">
    <property type="entry name" value="ABC_NikE_OppD_transporters"/>
    <property type="match status" value="1"/>
</dbReference>
<dbReference type="Gene3D" id="3.40.50.300">
    <property type="entry name" value="P-loop containing nucleotide triphosphate hydrolases"/>
    <property type="match status" value="1"/>
</dbReference>
<comment type="similarity">
    <text evidence="2">Belongs to the ABC transporter superfamily.</text>
</comment>
<dbReference type="InterPro" id="IPR027417">
    <property type="entry name" value="P-loop_NTPase"/>
</dbReference>
<evidence type="ECO:0000256" key="1">
    <source>
        <dbReference type="ARBA" id="ARBA00004202"/>
    </source>
</evidence>
<dbReference type="Pfam" id="PF00005">
    <property type="entry name" value="ABC_tran"/>
    <property type="match status" value="1"/>
</dbReference>
<evidence type="ECO:0000256" key="8">
    <source>
        <dbReference type="ARBA" id="ARBA00022967"/>
    </source>
</evidence>
<dbReference type="InterPro" id="IPR003593">
    <property type="entry name" value="AAA+_ATPase"/>
</dbReference>
<accession>A0ABV5WLA6</accession>
<dbReference type="Proteomes" id="UP001589609">
    <property type="component" value="Unassembled WGS sequence"/>
</dbReference>
<comment type="subcellular location">
    <subcellularLocation>
        <location evidence="1">Cell membrane</location>
        <topology evidence="1">Peripheral membrane protein</topology>
    </subcellularLocation>
</comment>
<dbReference type="PROSITE" id="PS50893">
    <property type="entry name" value="ABC_TRANSPORTER_2"/>
    <property type="match status" value="1"/>
</dbReference>
<evidence type="ECO:0000256" key="3">
    <source>
        <dbReference type="ARBA" id="ARBA00022448"/>
    </source>
</evidence>
<evidence type="ECO:0000256" key="6">
    <source>
        <dbReference type="ARBA" id="ARBA00022741"/>
    </source>
</evidence>
<evidence type="ECO:0000313" key="11">
    <source>
        <dbReference type="EMBL" id="MFB9761403.1"/>
    </source>
</evidence>
<feature type="domain" description="ABC transporter" evidence="10">
    <location>
        <begin position="9"/>
        <end position="239"/>
    </location>
</feature>
<reference evidence="11 12" key="1">
    <citation type="submission" date="2024-09" db="EMBL/GenBank/DDBJ databases">
        <authorList>
            <person name="Sun Q."/>
            <person name="Mori K."/>
        </authorList>
    </citation>
    <scope>NUCLEOTIDE SEQUENCE [LARGE SCALE GENOMIC DNA]</scope>
    <source>
        <strain evidence="11 12">JCM 11201</strain>
    </source>
</reference>
<keyword evidence="12" id="KW-1185">Reference proteome</keyword>
<dbReference type="PANTHER" id="PTHR43297:SF14">
    <property type="entry name" value="ATPASE AAA-TYPE CORE DOMAIN-CONTAINING PROTEIN"/>
    <property type="match status" value="1"/>
</dbReference>
<evidence type="ECO:0000256" key="4">
    <source>
        <dbReference type="ARBA" id="ARBA00022475"/>
    </source>
</evidence>
<keyword evidence="9" id="KW-0472">Membrane</keyword>
<sequence length="240" mass="27061">MTTFANSLLRIEQLEISCQHDGKWRPIVQDVSFQVFPGEIVALTGPSGCGKSLTAHAIVGLLEAGSRVTNGQVFYQDRDILTYNIHDWQQLRREEIALLIQHSLNGLNPIRTVRKQMVETVSQRKQSTSKKELDMYLCSLLQQVGFTDPESVLASYPFQLSGGMRQRVLLAMMVSLQPKILIADEPTTALDVINRERVLSLLKKLQHDFGLAVLLISHDQQSVKRLADRVIQMDRGAIIR</sequence>
<dbReference type="PANTHER" id="PTHR43297">
    <property type="entry name" value="OLIGOPEPTIDE TRANSPORT ATP-BINDING PROTEIN APPD"/>
    <property type="match status" value="1"/>
</dbReference>
<dbReference type="GO" id="GO:0005524">
    <property type="term" value="F:ATP binding"/>
    <property type="evidence" value="ECO:0007669"/>
    <property type="project" value="UniProtKB-KW"/>
</dbReference>
<dbReference type="SMART" id="SM00382">
    <property type="entry name" value="AAA"/>
    <property type="match status" value="1"/>
</dbReference>
<dbReference type="PROSITE" id="PS00211">
    <property type="entry name" value="ABC_TRANSPORTER_1"/>
    <property type="match status" value="1"/>
</dbReference>
<keyword evidence="5" id="KW-0997">Cell inner membrane</keyword>
<gene>
    <name evidence="11" type="ORF">ACFFMS_24455</name>
</gene>
<protein>
    <submittedName>
        <fullName evidence="11">ATP-binding cassette domain-containing protein</fullName>
    </submittedName>
</protein>
<evidence type="ECO:0000256" key="5">
    <source>
        <dbReference type="ARBA" id="ARBA00022519"/>
    </source>
</evidence>
<evidence type="ECO:0000256" key="2">
    <source>
        <dbReference type="ARBA" id="ARBA00005417"/>
    </source>
</evidence>
<evidence type="ECO:0000259" key="10">
    <source>
        <dbReference type="PROSITE" id="PS50893"/>
    </source>
</evidence>
<dbReference type="InterPro" id="IPR017871">
    <property type="entry name" value="ABC_transporter-like_CS"/>
</dbReference>
<name>A0ABV5WLA6_9BACI</name>
<dbReference type="RefSeq" id="WP_379951580.1">
    <property type="nucleotide sequence ID" value="NZ_JBHMAF010000193.1"/>
</dbReference>
<evidence type="ECO:0000313" key="12">
    <source>
        <dbReference type="Proteomes" id="UP001589609"/>
    </source>
</evidence>
<comment type="caution">
    <text evidence="11">The sequence shown here is derived from an EMBL/GenBank/DDBJ whole genome shotgun (WGS) entry which is preliminary data.</text>
</comment>
<organism evidence="11 12">
    <name type="scientific">Ectobacillus funiculus</name>
    <dbReference type="NCBI Taxonomy" id="137993"/>
    <lineage>
        <taxon>Bacteria</taxon>
        <taxon>Bacillati</taxon>
        <taxon>Bacillota</taxon>
        <taxon>Bacilli</taxon>
        <taxon>Bacillales</taxon>
        <taxon>Bacillaceae</taxon>
        <taxon>Ectobacillus</taxon>
    </lineage>
</organism>
<dbReference type="InterPro" id="IPR003439">
    <property type="entry name" value="ABC_transporter-like_ATP-bd"/>
</dbReference>
<keyword evidence="7 11" id="KW-0067">ATP-binding</keyword>
<keyword evidence="8" id="KW-1278">Translocase</keyword>
<evidence type="ECO:0000256" key="9">
    <source>
        <dbReference type="ARBA" id="ARBA00023136"/>
    </source>
</evidence>
<dbReference type="InterPro" id="IPR050388">
    <property type="entry name" value="ABC_Ni/Peptide_Import"/>
</dbReference>